<dbReference type="InterPro" id="IPR016024">
    <property type="entry name" value="ARM-type_fold"/>
</dbReference>
<feature type="compositionally biased region" description="Gly residues" evidence="1">
    <location>
        <begin position="288"/>
        <end position="297"/>
    </location>
</feature>
<dbReference type="GeneTree" id="ENSGT00940000166455"/>
<feature type="compositionally biased region" description="Basic and acidic residues" evidence="1">
    <location>
        <begin position="184"/>
        <end position="198"/>
    </location>
</feature>
<dbReference type="PANTHER" id="PTHR28594">
    <property type="entry name" value="ATR-INTERACTING PROTEIN"/>
    <property type="match status" value="1"/>
</dbReference>
<reference evidence="2" key="2">
    <citation type="submission" date="2025-08" db="UniProtKB">
        <authorList>
            <consortium name="Ensembl"/>
        </authorList>
    </citation>
    <scope>IDENTIFICATION</scope>
</reference>
<evidence type="ECO:0000256" key="1">
    <source>
        <dbReference type="SAM" id="MobiDB-lite"/>
    </source>
</evidence>
<dbReference type="PANTHER" id="PTHR28594:SF1">
    <property type="entry name" value="ATR-INTERACTING PROTEIN"/>
    <property type="match status" value="1"/>
</dbReference>
<evidence type="ECO:0000313" key="3">
    <source>
        <dbReference type="Proteomes" id="UP000472265"/>
    </source>
</evidence>
<dbReference type="GO" id="GO:0006281">
    <property type="term" value="P:DNA repair"/>
    <property type="evidence" value="ECO:0007669"/>
    <property type="project" value="TreeGrafter"/>
</dbReference>
<dbReference type="OrthoDB" id="6428926at2759"/>
<accession>A0A671YJ73</accession>
<proteinExistence type="predicted"/>
<feature type="compositionally biased region" description="Low complexity" evidence="1">
    <location>
        <begin position="438"/>
        <end position="455"/>
    </location>
</feature>
<dbReference type="OMA" id="CALAQHH"/>
<reference evidence="2" key="1">
    <citation type="submission" date="2021-04" db="EMBL/GenBank/DDBJ databases">
        <authorList>
            <consortium name="Wellcome Sanger Institute Data Sharing"/>
        </authorList>
    </citation>
    <scope>NUCLEOTIDE SEQUENCE [LARGE SCALE GENOMIC DNA]</scope>
</reference>
<organism evidence="2 3">
    <name type="scientific">Sparus aurata</name>
    <name type="common">Gilthead sea bream</name>
    <dbReference type="NCBI Taxonomy" id="8175"/>
    <lineage>
        <taxon>Eukaryota</taxon>
        <taxon>Metazoa</taxon>
        <taxon>Chordata</taxon>
        <taxon>Craniata</taxon>
        <taxon>Vertebrata</taxon>
        <taxon>Euteleostomi</taxon>
        <taxon>Actinopterygii</taxon>
        <taxon>Neopterygii</taxon>
        <taxon>Teleostei</taxon>
        <taxon>Neoteleostei</taxon>
        <taxon>Acanthomorphata</taxon>
        <taxon>Eupercaria</taxon>
        <taxon>Spariformes</taxon>
        <taxon>Sparidae</taxon>
        <taxon>Sparus</taxon>
    </lineage>
</organism>
<dbReference type="InterPro" id="IPR033349">
    <property type="entry name" value="ATRIP"/>
</dbReference>
<dbReference type="GO" id="GO:0000077">
    <property type="term" value="P:DNA damage checkpoint signaling"/>
    <property type="evidence" value="ECO:0007669"/>
    <property type="project" value="InterPro"/>
</dbReference>
<sequence>MTCPPTKRLRGLNEGIATAMAFDDPFGDDEDFTQDDLDEMDIIASQAITSVPAPGLGSKPGTKPTEMARGSARLPSTGQSKSLSRATSNQSRENTFGFSSNNRGNAGMVSREPLGNRQQHFGSDREDSYSVLEAQHAELKRKLKEVEEEIVLKSGEIRVLRDSLKGAQQEKEAQRQNHVLQETQRQKEQSEREKELNRKVQSLQSELQFKEAEINEIKTKLHSSDKNKMASPLPRNSPKVLGSLAQLHHGSGSSSSSPTANGFITKETFGANIPSRTTPVKTRRDGGGRGSSGGRSGDGQEASRPDLFLSVRPAHLQHRGGVLLGLLLQQPLSPSSLGLSHLLSVSLTDIPQTASRLSAGLLLHPHAAVGGGEGGAPRAALSPIQSLAVTGLNMLSQSRPDTAASGRNKRSCPGAVLLLPLLDLHLSRLCQALDSLRSTSAGGSNSPAASSLPAGRAAPTAGLGRLEEASLSGFSVKDTGLAALRLLYLLMAHSDEVVEAVLSKESQSRVTDSKADRSAAGVDLCSQNALLQSVLQLCEAGQGNGGSQREELVLNALKTVCVLIERTPDTHTDRLQCVLQVVCVCLSADSRLQTVSECVTVLTSMSDHQKLARRLCSQHDPCVFLKLFQFIRSRADNQATHTDWIQLDLQVVRLLSRLMTQRAESWTTNQQSTCQCYTELVQTVVIVFHRQWLDLRGSQELTDSTGLVPPSQPCAGPTLPWWRGVAASLLRECLLLLHWLLLHHGSFSESCRPLLHMYDQVIPAVRDTLRKTPELSESEELALEEICRSEGDDTDDMDTDTGS</sequence>
<evidence type="ECO:0000313" key="2">
    <source>
        <dbReference type="Ensembl" id="ENSSAUP00010062605.1"/>
    </source>
</evidence>
<dbReference type="CTD" id="84126"/>
<feature type="compositionally biased region" description="Basic and acidic residues" evidence="1">
    <location>
        <begin position="165"/>
        <end position="175"/>
    </location>
</feature>
<dbReference type="InParanoid" id="A0A671YJ73"/>
<dbReference type="SUPFAM" id="SSF48371">
    <property type="entry name" value="ARM repeat"/>
    <property type="match status" value="1"/>
</dbReference>
<keyword evidence="3" id="KW-1185">Reference proteome</keyword>
<name>A0A671YJ73_SPAAU</name>
<dbReference type="Proteomes" id="UP000472265">
    <property type="component" value="Chromosome 6"/>
</dbReference>
<feature type="region of interest" description="Disordered" evidence="1">
    <location>
        <begin position="438"/>
        <end position="457"/>
    </location>
</feature>
<feature type="compositionally biased region" description="Basic and acidic residues" evidence="1">
    <location>
        <begin position="218"/>
        <end position="228"/>
    </location>
</feature>
<protein>
    <recommendedName>
        <fullName evidence="4">ATR interacting protein</fullName>
    </recommendedName>
</protein>
<gene>
    <name evidence="2" type="primary">atrip</name>
</gene>
<feature type="compositionally biased region" description="Polar residues" evidence="1">
    <location>
        <begin position="74"/>
        <end position="104"/>
    </location>
</feature>
<evidence type="ECO:0008006" key="4">
    <source>
        <dbReference type="Google" id="ProtNLM"/>
    </source>
</evidence>
<dbReference type="FunCoup" id="A0A671YJ73">
    <property type="interactions" value="1801"/>
</dbReference>
<feature type="region of interest" description="Disordered" evidence="1">
    <location>
        <begin position="165"/>
        <end position="205"/>
    </location>
</feature>
<reference evidence="2" key="3">
    <citation type="submission" date="2025-09" db="UniProtKB">
        <authorList>
            <consortium name="Ensembl"/>
        </authorList>
    </citation>
    <scope>IDENTIFICATION</scope>
</reference>
<dbReference type="RefSeq" id="XP_030276862.1">
    <property type="nucleotide sequence ID" value="XM_030421002.1"/>
</dbReference>
<dbReference type="GeneID" id="115583815"/>
<dbReference type="Ensembl" id="ENSSAUT00010065640.1">
    <property type="protein sequence ID" value="ENSSAUP00010062605.1"/>
    <property type="gene ID" value="ENSSAUG00010025260.1"/>
</dbReference>
<feature type="region of interest" description="Disordered" evidence="1">
    <location>
        <begin position="218"/>
        <end position="303"/>
    </location>
</feature>
<dbReference type="AlphaFoldDB" id="A0A671YJ73"/>
<feature type="region of interest" description="Disordered" evidence="1">
    <location>
        <begin position="44"/>
        <end position="129"/>
    </location>
</feature>